<dbReference type="InterPro" id="IPR000907">
    <property type="entry name" value="LipOase"/>
</dbReference>
<dbReference type="Gene3D" id="3.10.450.60">
    <property type="match status" value="1"/>
</dbReference>
<feature type="region of interest" description="Disordered" evidence="4">
    <location>
        <begin position="1"/>
        <end position="37"/>
    </location>
</feature>
<dbReference type="Pfam" id="PF00305">
    <property type="entry name" value="Lipoxygenase"/>
    <property type="match status" value="1"/>
</dbReference>
<gene>
    <name evidence="7" type="ORF">PCOL08062_LOCUS3128</name>
</gene>
<evidence type="ECO:0000259" key="6">
    <source>
        <dbReference type="PROSITE" id="PS51393"/>
    </source>
</evidence>
<feature type="transmembrane region" description="Helical" evidence="5">
    <location>
        <begin position="73"/>
        <end position="97"/>
    </location>
</feature>
<keyword evidence="5" id="KW-1133">Transmembrane helix</keyword>
<dbReference type="PANTHER" id="PTHR11771">
    <property type="entry name" value="LIPOXYGENASE"/>
    <property type="match status" value="1"/>
</dbReference>
<sequence length="826" mass="89991">MRASAAMRLPPPPAARSLRAATKQRRPRGLLGARSAAVAGRGSVRPASGAGAKVAASARPRRAVATAVVPESISGATALGVGFIVATPLLVLVLAVIQGGIPRSKTAARLLPGRKQSLASEDSDPKGREEEVAKRRLQYPVRKGVVYDFDGGQGNSKGKPVPYSTPNSANVQHVMPSVTFVDVAGPDGQSLGSGYVPEDQKYTITYQYKNVQALINLFVGRLGLVGAFDNAGKAIADAARTLISLLTKPLGIQADTFDSLDTYAGLYSRAVGPPKALEGGYWNNDTYFGTQRLSGVNPVMLKRVKSLQSSEIDSNKLRAASAAPGCDGASLKALAAKGDLYVVDYAKILQADTPVPHSYCTLSDADIYRTRRHLPTPFVLLEHGTDDEVFSVLRPLAIVIEGEAFWPTMGRGEEPHPAWQVAKQYVQAADGTVHEGRSHLGRTHLVIEPIAAAFARNMPPAHPLFQLMAVHTQMMVSKNRDAVYALAQPGGFVNELLGPPVMTETYAAVDESVATWSINQYALYNELSNRGFDCKHESTADHTHKIVAPEDGLSYPYRDDGIDMWNCINRYVKAVVDNIYEDDAAMRADDELKNVIDDFRDTGDEGCTVYWDGVKGDYADNRDPNSMELFPELASLSKVDLCLTLTTAIYTSSYYHSVVNYGQYEAFVYTPSQPLAVFREGDYIKSLKDCADLAAIDDQAVAERYALPPLPPARSARVVVTIIDALTAFRYDRLGFQPYGPFLPFNGLFRLFPDWVVQASVKAARLIQPSNARGWQGSKLEDPSRELTTELAELEKEFTSRNEKRHPQFNQFQVGLPSNVLNSISI</sequence>
<dbReference type="SUPFAM" id="SSF48484">
    <property type="entry name" value="Lipoxigenase"/>
    <property type="match status" value="1"/>
</dbReference>
<dbReference type="InterPro" id="IPR013819">
    <property type="entry name" value="LipOase_C"/>
</dbReference>
<organism evidence="7">
    <name type="scientific">Prasinoderma coloniale</name>
    <dbReference type="NCBI Taxonomy" id="156133"/>
    <lineage>
        <taxon>Eukaryota</taxon>
        <taxon>Viridiplantae</taxon>
        <taxon>Prasinodermophyta</taxon>
        <taxon>Prasinodermophyceae</taxon>
        <taxon>Prasinodermales</taxon>
        <taxon>Prasinodermaceae</taxon>
        <taxon>Prasinoderma</taxon>
    </lineage>
</organism>
<keyword evidence="1" id="KW-0479">Metal-binding</keyword>
<dbReference type="InterPro" id="IPR036226">
    <property type="entry name" value="LipOase_C_sf"/>
</dbReference>
<dbReference type="EMBL" id="HBDZ01004100">
    <property type="protein sequence ID" value="CAD8233617.1"/>
    <property type="molecule type" value="Transcribed_RNA"/>
</dbReference>
<keyword evidence="3" id="KW-0560">Oxidoreductase</keyword>
<evidence type="ECO:0000256" key="2">
    <source>
        <dbReference type="ARBA" id="ARBA00022964"/>
    </source>
</evidence>
<feature type="domain" description="Lipoxygenase" evidence="6">
    <location>
        <begin position="109"/>
        <end position="826"/>
    </location>
</feature>
<reference evidence="7" key="1">
    <citation type="submission" date="2021-01" db="EMBL/GenBank/DDBJ databases">
        <authorList>
            <person name="Corre E."/>
            <person name="Pelletier E."/>
            <person name="Niang G."/>
            <person name="Scheremetjew M."/>
            <person name="Finn R."/>
            <person name="Kale V."/>
            <person name="Holt S."/>
            <person name="Cochrane G."/>
            <person name="Meng A."/>
            <person name="Brown T."/>
            <person name="Cohen L."/>
        </authorList>
    </citation>
    <scope>NUCLEOTIDE SEQUENCE</scope>
    <source>
        <strain evidence="7">CCMP1413</strain>
    </source>
</reference>
<protein>
    <recommendedName>
        <fullName evidence="6">Lipoxygenase domain-containing protein</fullName>
    </recommendedName>
</protein>
<evidence type="ECO:0000256" key="5">
    <source>
        <dbReference type="SAM" id="Phobius"/>
    </source>
</evidence>
<evidence type="ECO:0000256" key="4">
    <source>
        <dbReference type="SAM" id="MobiDB-lite"/>
    </source>
</evidence>
<dbReference type="GO" id="GO:0016702">
    <property type="term" value="F:oxidoreductase activity, acting on single donors with incorporation of molecular oxygen, incorporation of two atoms of oxygen"/>
    <property type="evidence" value="ECO:0007669"/>
    <property type="project" value="InterPro"/>
</dbReference>
<dbReference type="AlphaFoldDB" id="A0A7R9TF52"/>
<evidence type="ECO:0000256" key="3">
    <source>
        <dbReference type="ARBA" id="ARBA00023002"/>
    </source>
</evidence>
<dbReference type="GO" id="GO:0034440">
    <property type="term" value="P:lipid oxidation"/>
    <property type="evidence" value="ECO:0007669"/>
    <property type="project" value="InterPro"/>
</dbReference>
<dbReference type="Gene3D" id="1.20.245.10">
    <property type="entry name" value="Lipoxygenase-1, Domain 5"/>
    <property type="match status" value="1"/>
</dbReference>
<feature type="compositionally biased region" description="Basic and acidic residues" evidence="4">
    <location>
        <begin position="123"/>
        <end position="133"/>
    </location>
</feature>
<evidence type="ECO:0000256" key="1">
    <source>
        <dbReference type="ARBA" id="ARBA00022723"/>
    </source>
</evidence>
<keyword evidence="5" id="KW-0812">Transmembrane</keyword>
<accession>A0A7R9TF52</accession>
<keyword evidence="5" id="KW-0472">Membrane</keyword>
<feature type="region of interest" description="Disordered" evidence="4">
    <location>
        <begin position="112"/>
        <end position="133"/>
    </location>
</feature>
<evidence type="ECO:0000313" key="7">
    <source>
        <dbReference type="EMBL" id="CAD8233617.1"/>
    </source>
</evidence>
<dbReference type="PROSITE" id="PS51393">
    <property type="entry name" value="LIPOXYGENASE_3"/>
    <property type="match status" value="1"/>
</dbReference>
<dbReference type="GO" id="GO:0046872">
    <property type="term" value="F:metal ion binding"/>
    <property type="evidence" value="ECO:0007669"/>
    <property type="project" value="UniProtKB-KW"/>
</dbReference>
<name>A0A7R9TF52_9VIRI</name>
<dbReference type="PRINTS" id="PR00087">
    <property type="entry name" value="LIPOXYGENASE"/>
</dbReference>
<keyword evidence="2" id="KW-0223">Dioxygenase</keyword>
<proteinExistence type="predicted"/>